<evidence type="ECO:0000313" key="3">
    <source>
        <dbReference type="EMBL" id="MEK0170815.1"/>
    </source>
</evidence>
<keyword evidence="1" id="KW-0812">Transmembrane</keyword>
<dbReference type="RefSeq" id="WP_340197325.1">
    <property type="nucleotide sequence ID" value="NZ_JBBKAP010000063.1"/>
</dbReference>
<keyword evidence="4" id="KW-1185">Reference proteome</keyword>
<keyword evidence="1" id="KW-0472">Membrane</keyword>
<feature type="transmembrane region" description="Helical" evidence="1">
    <location>
        <begin position="40"/>
        <end position="65"/>
    </location>
</feature>
<comment type="caution">
    <text evidence="3">The sequence shown here is derived from an EMBL/GenBank/DDBJ whole genome shotgun (WGS) entry which is preliminary data.</text>
</comment>
<evidence type="ECO:0000259" key="2">
    <source>
        <dbReference type="Pfam" id="PF06889"/>
    </source>
</evidence>
<reference evidence="3 4" key="1">
    <citation type="submission" date="2024-03" db="EMBL/GenBank/DDBJ databases">
        <title>Whole genomes of four grape xylem sap localized bacterial endophytes.</title>
        <authorList>
            <person name="Kumar G."/>
            <person name="Savka M.A."/>
        </authorList>
    </citation>
    <scope>NUCLEOTIDE SEQUENCE [LARGE SCALE GENOMIC DNA]</scope>
    <source>
        <strain evidence="3 4">RIT_GXS8</strain>
    </source>
</reference>
<dbReference type="Proteomes" id="UP001370299">
    <property type="component" value="Unassembled WGS sequence"/>
</dbReference>
<proteinExistence type="predicted"/>
<accession>A0ABU8Y7K3</accession>
<dbReference type="Pfam" id="PF06889">
    <property type="entry name" value="DUF1266"/>
    <property type="match status" value="1"/>
</dbReference>
<organism evidence="3 4">
    <name type="scientific">Curtobacterium citreum</name>
    <dbReference type="NCBI Taxonomy" id="2036"/>
    <lineage>
        <taxon>Bacteria</taxon>
        <taxon>Bacillati</taxon>
        <taxon>Actinomycetota</taxon>
        <taxon>Actinomycetes</taxon>
        <taxon>Micrococcales</taxon>
        <taxon>Microbacteriaceae</taxon>
        <taxon>Curtobacterium</taxon>
    </lineage>
</organism>
<evidence type="ECO:0000256" key="1">
    <source>
        <dbReference type="SAM" id="Phobius"/>
    </source>
</evidence>
<keyword evidence="1" id="KW-1133">Transmembrane helix</keyword>
<feature type="transmembrane region" description="Helical" evidence="1">
    <location>
        <begin position="77"/>
        <end position="98"/>
    </location>
</feature>
<sequence length="366" mass="41278">MGEALQNHPGDREFPVRPRWRHRAMVAKARKQTGRRRDRAAAWIIMAIAIVAFFAVLLISILAPYDVRQHFGYGIQAVWRCFLVAIVVWFVLTFITSLRDIGLPVREQRRYRERTGARELPARRLQQLALTSFGDFHEGWWPASLAPYGARVELGGEYLQDATRSPFVTIPLPPVTFLRRELDEAYKIASGRDAQAFAVDLLGPKSVSWQFLALSRSAEGEARLTRLSSLLGTDPWAGSNLLDRRADRPPKLLWSMDVKNAVTAVRGAYAAGLLSEDDAWASIDLVSDVAFTLFDSWDDYFDNLRAAYALVYDELKTVQDFDAGRRELFVSNWPVTRLPWPASPGALLPRTVSDPLWADEDDASVS</sequence>
<dbReference type="InterPro" id="IPR009677">
    <property type="entry name" value="DUF1266"/>
</dbReference>
<name>A0ABU8Y7K3_9MICO</name>
<feature type="domain" description="DUF1266" evidence="2">
    <location>
        <begin position="255"/>
        <end position="316"/>
    </location>
</feature>
<dbReference type="EMBL" id="JBBLYY010000031">
    <property type="protein sequence ID" value="MEK0170815.1"/>
    <property type="molecule type" value="Genomic_DNA"/>
</dbReference>
<gene>
    <name evidence="3" type="ORF">WMN62_04965</name>
</gene>
<evidence type="ECO:0000313" key="4">
    <source>
        <dbReference type="Proteomes" id="UP001370299"/>
    </source>
</evidence>
<protein>
    <submittedName>
        <fullName evidence="3">DUF1266 domain-containing protein</fullName>
    </submittedName>
</protein>